<feature type="chain" id="PRO_5011680515" description="Signal peptidase" evidence="2">
    <location>
        <begin position="24"/>
        <end position="67"/>
    </location>
</feature>
<keyword evidence="1" id="KW-0472">Membrane</keyword>
<dbReference type="Proteomes" id="UP000198648">
    <property type="component" value="Unassembled WGS sequence"/>
</dbReference>
<keyword evidence="1" id="KW-1133">Transmembrane helix</keyword>
<proteinExistence type="predicted"/>
<reference evidence="3 4" key="1">
    <citation type="submission" date="2016-10" db="EMBL/GenBank/DDBJ databases">
        <authorList>
            <person name="de Groot N.N."/>
        </authorList>
    </citation>
    <scope>NUCLEOTIDE SEQUENCE [LARGE SCALE GENOMIC DNA]</scope>
    <source>
        <strain evidence="3 4">DSM 27078</strain>
    </source>
</reference>
<organism evidence="3 4">
    <name type="scientific">Flavobacterium urocaniciphilum</name>
    <dbReference type="NCBI Taxonomy" id="1299341"/>
    <lineage>
        <taxon>Bacteria</taxon>
        <taxon>Pseudomonadati</taxon>
        <taxon>Bacteroidota</taxon>
        <taxon>Flavobacteriia</taxon>
        <taxon>Flavobacteriales</taxon>
        <taxon>Flavobacteriaceae</taxon>
        <taxon>Flavobacterium</taxon>
    </lineage>
</organism>
<dbReference type="EMBL" id="FOEI01000002">
    <property type="protein sequence ID" value="SEP82851.1"/>
    <property type="molecule type" value="Genomic_DNA"/>
</dbReference>
<evidence type="ECO:0000313" key="4">
    <source>
        <dbReference type="Proteomes" id="UP000198648"/>
    </source>
</evidence>
<protein>
    <recommendedName>
        <fullName evidence="5">Signal peptidase</fullName>
    </recommendedName>
</protein>
<feature type="transmembrane region" description="Helical" evidence="1">
    <location>
        <begin position="39"/>
        <end position="58"/>
    </location>
</feature>
<dbReference type="AlphaFoldDB" id="A0A1H9B2C9"/>
<evidence type="ECO:0000313" key="3">
    <source>
        <dbReference type="EMBL" id="SEP82851.1"/>
    </source>
</evidence>
<dbReference type="RefSeq" id="WP_091466635.1">
    <property type="nucleotide sequence ID" value="NZ_FOEI01000002.1"/>
</dbReference>
<keyword evidence="4" id="KW-1185">Reference proteome</keyword>
<dbReference type="STRING" id="1299341.SAMN05444005_102453"/>
<evidence type="ECO:0008006" key="5">
    <source>
        <dbReference type="Google" id="ProtNLM"/>
    </source>
</evidence>
<evidence type="ECO:0000256" key="2">
    <source>
        <dbReference type="SAM" id="SignalP"/>
    </source>
</evidence>
<name>A0A1H9B2C9_9FLAO</name>
<gene>
    <name evidence="3" type="ORF">SAMN05444005_102453</name>
</gene>
<sequence length="67" mass="7438">MKLNLLKLYSTVFITLMSFLATAQPVDPPADPDPPAAPINTQIIWLAVVGIAFAYFIINKKKMSFLK</sequence>
<feature type="signal peptide" evidence="2">
    <location>
        <begin position="1"/>
        <end position="23"/>
    </location>
</feature>
<keyword evidence="1" id="KW-0812">Transmembrane</keyword>
<evidence type="ECO:0000256" key="1">
    <source>
        <dbReference type="SAM" id="Phobius"/>
    </source>
</evidence>
<keyword evidence="2" id="KW-0732">Signal</keyword>
<accession>A0A1H9B2C9</accession>